<dbReference type="OrthoDB" id="43541at2759"/>
<organism evidence="2 3">
    <name type="scientific">Pelagomonas calceolata</name>
    <dbReference type="NCBI Taxonomy" id="35677"/>
    <lineage>
        <taxon>Eukaryota</taxon>
        <taxon>Sar</taxon>
        <taxon>Stramenopiles</taxon>
        <taxon>Ochrophyta</taxon>
        <taxon>Pelagophyceae</taxon>
        <taxon>Pelagomonadales</taxon>
        <taxon>Pelagomonadaceae</taxon>
        <taxon>Pelagomonas</taxon>
    </lineage>
</organism>
<name>A0A8J2SHD2_9STRA</name>
<evidence type="ECO:0000256" key="1">
    <source>
        <dbReference type="SAM" id="SignalP"/>
    </source>
</evidence>
<proteinExistence type="predicted"/>
<keyword evidence="1" id="KW-0732">Signal</keyword>
<feature type="signal peptide" evidence="1">
    <location>
        <begin position="1"/>
        <end position="17"/>
    </location>
</feature>
<gene>
    <name evidence="2" type="ORF">PECAL_3P25920</name>
</gene>
<protein>
    <submittedName>
        <fullName evidence="2">Uncharacterized protein</fullName>
    </submittedName>
</protein>
<dbReference type="Proteomes" id="UP000789595">
    <property type="component" value="Unassembled WGS sequence"/>
</dbReference>
<sequence length="475" mass="52440">MRVLAALCVVALDAARGAPDAAQVARVQQQIADTRREILELYGADLDGLSEGVVFPGGPQGRQQLVERFLRAFALGDSFVIAVGGMSDVAGHGNYFEEAYPNVCGDALRPVFEAAGVRFQVRNMAMGGVPSFPNSVCMADNFGGDADVVVWDFRMVERDVHKGELFIRQALLMPRAPFVMYKRYQSYLRKDLKYAWEPAGLHVVDEMAAYNKLKKRSPALQNDRFCAKDPCPCPGQVRWHAGFKLQRFRGPRRGHHMALAYLDLFADAVATYGALLADGGAPGPDDARWTIRRRPTLPEPFSKPLQAAFGSTAYRCAMTWQPRVGRGLLDLVDPQLGINGWELRHPSERTKKVTEQGQGQCINQIGACHYRDEKRSLVGNAKSHWVFFNVPGVRDGGSIAFCGDFASRKFQDYALIVVNQEEVMGELEPWLESKTLGVASACFSTSHNVVEGDNVVGFRVVSGDLSLALTHLVWT</sequence>
<feature type="chain" id="PRO_5035152020" evidence="1">
    <location>
        <begin position="18"/>
        <end position="475"/>
    </location>
</feature>
<comment type="caution">
    <text evidence="2">The sequence shown here is derived from an EMBL/GenBank/DDBJ whole genome shotgun (WGS) entry which is preliminary data.</text>
</comment>
<dbReference type="EMBL" id="CAKKNE010000003">
    <property type="protein sequence ID" value="CAH0372583.1"/>
    <property type="molecule type" value="Genomic_DNA"/>
</dbReference>
<reference evidence="2" key="1">
    <citation type="submission" date="2021-11" db="EMBL/GenBank/DDBJ databases">
        <authorList>
            <consortium name="Genoscope - CEA"/>
            <person name="William W."/>
        </authorList>
    </citation>
    <scope>NUCLEOTIDE SEQUENCE</scope>
</reference>
<dbReference type="AlphaFoldDB" id="A0A8J2SHD2"/>
<evidence type="ECO:0000313" key="3">
    <source>
        <dbReference type="Proteomes" id="UP000789595"/>
    </source>
</evidence>
<evidence type="ECO:0000313" key="2">
    <source>
        <dbReference type="EMBL" id="CAH0372583.1"/>
    </source>
</evidence>
<accession>A0A8J2SHD2</accession>
<keyword evidence="3" id="KW-1185">Reference proteome</keyword>